<evidence type="ECO:0000256" key="9">
    <source>
        <dbReference type="ARBA" id="ARBA00022884"/>
    </source>
</evidence>
<dbReference type="PATRIC" id="fig|398512.5.peg.470"/>
<evidence type="ECO:0000256" key="4">
    <source>
        <dbReference type="ARBA" id="ARBA00022603"/>
    </source>
</evidence>
<proteinExistence type="inferred from homology"/>
<comment type="cofactor">
    <cofactor evidence="1">
        <name>Mg(2+)</name>
        <dbReference type="ChEBI" id="CHEBI:18420"/>
    </cofactor>
</comment>
<gene>
    <name evidence="15" type="ORF">Bccel_0450</name>
</gene>
<dbReference type="GO" id="GO:0090486">
    <property type="term" value="F:small RNA 2'-O-methyltransferase activity"/>
    <property type="evidence" value="ECO:0007669"/>
    <property type="project" value="UniProtKB-EC"/>
</dbReference>
<keyword evidence="10" id="KW-0943">RNA-mediated gene silencing</keyword>
<comment type="catalytic activity">
    <reaction evidence="12">
        <text>small RNA 3'-end nucleotide + S-adenosyl-L-methionine = small RNA 3'-end 2'-O-methylnucleotide + S-adenosyl-L-homocysteine + H(+)</text>
        <dbReference type="Rhea" id="RHEA:37887"/>
        <dbReference type="Rhea" id="RHEA-COMP:10415"/>
        <dbReference type="Rhea" id="RHEA-COMP:10416"/>
        <dbReference type="ChEBI" id="CHEBI:15378"/>
        <dbReference type="ChEBI" id="CHEBI:57856"/>
        <dbReference type="ChEBI" id="CHEBI:59789"/>
        <dbReference type="ChEBI" id="CHEBI:74896"/>
        <dbReference type="ChEBI" id="CHEBI:74898"/>
        <dbReference type="EC" id="2.1.1.386"/>
    </reaction>
</comment>
<comment type="similarity">
    <text evidence="2">Belongs to the methyltransferase superfamily. HEN1 family.</text>
</comment>
<dbReference type="AlphaFoldDB" id="A0A0L6JHL0"/>
<evidence type="ECO:0000256" key="1">
    <source>
        <dbReference type="ARBA" id="ARBA00001946"/>
    </source>
</evidence>
<dbReference type="InterPro" id="IPR026610">
    <property type="entry name" value="Hen1"/>
</dbReference>
<dbReference type="Gene3D" id="3.30.1610.20">
    <property type="entry name" value="Hen1, N-terminal domain"/>
    <property type="match status" value="1"/>
</dbReference>
<dbReference type="PANTHER" id="PTHR21404:SF3">
    <property type="entry name" value="SMALL RNA 2'-O-METHYLTRANSFERASE"/>
    <property type="match status" value="1"/>
</dbReference>
<dbReference type="CDD" id="cd02440">
    <property type="entry name" value="AdoMet_MTases"/>
    <property type="match status" value="1"/>
</dbReference>
<dbReference type="EMBL" id="LGTC01000001">
    <property type="protein sequence ID" value="KNY25193.1"/>
    <property type="molecule type" value="Genomic_DNA"/>
</dbReference>
<accession>A0A0L6JHL0</accession>
<dbReference type="GO" id="GO:0046872">
    <property type="term" value="F:metal ion binding"/>
    <property type="evidence" value="ECO:0007669"/>
    <property type="project" value="UniProtKB-KW"/>
</dbReference>
<keyword evidence="5 15" id="KW-0808">Transferase</keyword>
<dbReference type="NCBIfam" id="TIGR04074">
    <property type="entry name" value="bacter_Hen1"/>
    <property type="match status" value="1"/>
</dbReference>
<evidence type="ECO:0000256" key="2">
    <source>
        <dbReference type="ARBA" id="ARBA00009026"/>
    </source>
</evidence>
<evidence type="ECO:0000256" key="7">
    <source>
        <dbReference type="ARBA" id="ARBA00022723"/>
    </source>
</evidence>
<dbReference type="GO" id="GO:0003723">
    <property type="term" value="F:RNA binding"/>
    <property type="evidence" value="ECO:0007669"/>
    <property type="project" value="UniProtKB-KW"/>
</dbReference>
<dbReference type="InterPro" id="IPR024026">
    <property type="entry name" value="3'-RNA_MeTfrase_Hen1_bac"/>
</dbReference>
<evidence type="ECO:0000256" key="3">
    <source>
        <dbReference type="ARBA" id="ARBA00021330"/>
    </source>
</evidence>
<dbReference type="eggNOG" id="COG2227">
    <property type="taxonomic scope" value="Bacteria"/>
</dbReference>
<dbReference type="GO" id="GO:0031047">
    <property type="term" value="P:regulatory ncRNA-mediated gene silencing"/>
    <property type="evidence" value="ECO:0007669"/>
    <property type="project" value="UniProtKB-KW"/>
</dbReference>
<reference evidence="16" key="1">
    <citation type="submission" date="2015-07" db="EMBL/GenBank/DDBJ databases">
        <title>Near-Complete Genome Sequence of the Cellulolytic Bacterium Bacteroides (Pseudobacteroides) cellulosolvens ATCC 35603.</title>
        <authorList>
            <person name="Dassa B."/>
            <person name="Utturkar S.M."/>
            <person name="Klingeman D.M."/>
            <person name="Hurt R.A."/>
            <person name="Keller M."/>
            <person name="Xu J."/>
            <person name="Reddy Y.H.K."/>
            <person name="Borovok I."/>
            <person name="Grinberg I.R."/>
            <person name="Lamed R."/>
            <person name="Zhivin O."/>
            <person name="Bayer E.A."/>
            <person name="Brown S.D."/>
        </authorList>
    </citation>
    <scope>NUCLEOTIDE SEQUENCE [LARGE SCALE GENOMIC DNA]</scope>
    <source>
        <strain evidence="16">DSM 2933</strain>
    </source>
</reference>
<dbReference type="Gene3D" id="3.40.50.150">
    <property type="entry name" value="Vaccinia Virus protein VP39"/>
    <property type="match status" value="1"/>
</dbReference>
<keyword evidence="8" id="KW-0460">Magnesium</keyword>
<evidence type="ECO:0000313" key="16">
    <source>
        <dbReference type="Proteomes" id="UP000036923"/>
    </source>
</evidence>
<evidence type="ECO:0000256" key="11">
    <source>
        <dbReference type="ARBA" id="ARBA00035025"/>
    </source>
</evidence>
<dbReference type="InterPro" id="IPR029063">
    <property type="entry name" value="SAM-dependent_MTases_sf"/>
</dbReference>
<dbReference type="EC" id="2.1.1.386" evidence="11"/>
<evidence type="ECO:0000256" key="13">
    <source>
        <dbReference type="SAM" id="MobiDB-lite"/>
    </source>
</evidence>
<sequence>MILTITYKQSPATDLGYLLYKNPYRPQTFELSHGKAHVFYPEVTDERCTIALILDIDPIDLARGKKGSSGEGGLFDYVNDRPYVASSFLSVAISRVFGTAMGGKCKDRPELAQKPLPLEAKIVMLPLRGEEGVFKRLFEPLGYEVIYEGIDLDEKFPEWGKSRYYNLTIKGEVRIQELLNHIYVLIPVLDTDKHYWVGDDEIEKLLLHGEGWLNKHPEKGFIAGRYLKRKRSLINKAFERLMEGVIAAEDDGEGLDDTSSNNDLLENESKSQMLENQSKDESIVDDKPERKLNLNQQRLGTVISVLKSANARRVIDIGCGEGKLLSLLLKDRSFEEIAGVDVSYSVLERAMDRLKMERLPQMQKNRIKLFQGSLTYRDKRFQGYDAATVIEVIEHLDIGRLKAFEKVLFQFARPKTVIVSTPNKEYNLNYQKLPEGDLRHRDHRFEWTRSEFLEWADGITNRYGYKVRFIEIGEVDEAYGSPTQMGVFTL</sequence>
<keyword evidence="6" id="KW-0949">S-adenosyl-L-methionine</keyword>
<comment type="caution">
    <text evidence="15">The sequence shown here is derived from an EMBL/GenBank/DDBJ whole genome shotgun (WGS) entry which is preliminary data.</text>
</comment>
<keyword evidence="9" id="KW-0694">RNA-binding</keyword>
<dbReference type="GO" id="GO:0001510">
    <property type="term" value="P:RNA methylation"/>
    <property type="evidence" value="ECO:0007669"/>
    <property type="project" value="InterPro"/>
</dbReference>
<dbReference type="STRING" id="398512.Bccel_0450"/>
<keyword evidence="7" id="KW-0479">Metal-binding</keyword>
<name>A0A0L6JHL0_9FIRM</name>
<protein>
    <recommendedName>
        <fullName evidence="3">Small RNA 2'-O-methyltransferase</fullName>
        <ecNumber evidence="11">2.1.1.386</ecNumber>
    </recommendedName>
</protein>
<dbReference type="Pfam" id="PF13489">
    <property type="entry name" value="Methyltransf_23"/>
    <property type="match status" value="1"/>
</dbReference>
<dbReference type="Proteomes" id="UP000036923">
    <property type="component" value="Unassembled WGS sequence"/>
</dbReference>
<evidence type="ECO:0000313" key="15">
    <source>
        <dbReference type="EMBL" id="KNY25193.1"/>
    </source>
</evidence>
<evidence type="ECO:0000259" key="14">
    <source>
        <dbReference type="Pfam" id="PF12623"/>
    </source>
</evidence>
<evidence type="ECO:0000256" key="8">
    <source>
        <dbReference type="ARBA" id="ARBA00022842"/>
    </source>
</evidence>
<evidence type="ECO:0000256" key="12">
    <source>
        <dbReference type="ARBA" id="ARBA00048418"/>
    </source>
</evidence>
<dbReference type="Pfam" id="PF12623">
    <property type="entry name" value="Hen1_L"/>
    <property type="match status" value="1"/>
</dbReference>
<dbReference type="OrthoDB" id="626362at2"/>
<dbReference type="RefSeq" id="WP_036946446.1">
    <property type="nucleotide sequence ID" value="NZ_KN050763.1"/>
</dbReference>
<keyword evidence="16" id="KW-1185">Reference proteome</keyword>
<feature type="compositionally biased region" description="Polar residues" evidence="13">
    <location>
        <begin position="257"/>
        <end position="276"/>
    </location>
</feature>
<evidence type="ECO:0000256" key="5">
    <source>
        <dbReference type="ARBA" id="ARBA00022679"/>
    </source>
</evidence>
<dbReference type="SUPFAM" id="SSF53335">
    <property type="entry name" value="S-adenosyl-L-methionine-dependent methyltransferases"/>
    <property type="match status" value="1"/>
</dbReference>
<evidence type="ECO:0000256" key="6">
    <source>
        <dbReference type="ARBA" id="ARBA00022691"/>
    </source>
</evidence>
<keyword evidence="4 15" id="KW-0489">Methyltransferase</keyword>
<organism evidence="15 16">
    <name type="scientific">Pseudobacteroides cellulosolvens ATCC 35603 = DSM 2933</name>
    <dbReference type="NCBI Taxonomy" id="398512"/>
    <lineage>
        <taxon>Bacteria</taxon>
        <taxon>Bacillati</taxon>
        <taxon>Bacillota</taxon>
        <taxon>Clostridia</taxon>
        <taxon>Eubacteriales</taxon>
        <taxon>Oscillospiraceae</taxon>
        <taxon>Pseudobacteroides</taxon>
    </lineage>
</organism>
<feature type="compositionally biased region" description="Basic and acidic residues" evidence="13">
    <location>
        <begin position="277"/>
        <end position="286"/>
    </location>
</feature>
<evidence type="ECO:0000256" key="10">
    <source>
        <dbReference type="ARBA" id="ARBA00023158"/>
    </source>
</evidence>
<feature type="domain" description="Hen1 N-terminal" evidence="14">
    <location>
        <begin position="1"/>
        <end position="241"/>
    </location>
</feature>
<dbReference type="PANTHER" id="PTHR21404">
    <property type="entry name" value="HEN1"/>
    <property type="match status" value="1"/>
</dbReference>
<dbReference type="InterPro" id="IPR024740">
    <property type="entry name" value="Hen1_N"/>
</dbReference>
<dbReference type="InterPro" id="IPR038546">
    <property type="entry name" value="Hen1_N_sf"/>
</dbReference>
<feature type="region of interest" description="Disordered" evidence="13">
    <location>
        <begin position="252"/>
        <end position="286"/>
    </location>
</feature>